<feature type="compositionally biased region" description="Basic and acidic residues" evidence="1">
    <location>
        <begin position="69"/>
        <end position="84"/>
    </location>
</feature>
<feature type="chain" id="PRO_5005321879" description="Secreted protein" evidence="2">
    <location>
        <begin position="33"/>
        <end position="84"/>
    </location>
</feature>
<protein>
    <recommendedName>
        <fullName evidence="4">Secreted protein</fullName>
    </recommendedName>
</protein>
<accession>A0A0J9RVU2</accession>
<dbReference type="KEGG" id="dsi:Dsimw501_GD29297"/>
<keyword evidence="2" id="KW-0732">Signal</keyword>
<name>A0A0J9RVU2_DROSI</name>
<reference evidence="3" key="2">
    <citation type="submission" date="2014-06" db="EMBL/GenBank/DDBJ databases">
        <authorList>
            <person name="Hu T."/>
            <person name="Eisen M.B."/>
            <person name="Thornton K.R."/>
            <person name="Andolfatto P."/>
        </authorList>
    </citation>
    <scope>NUCLEOTIDE SEQUENCE</scope>
    <source>
        <strain evidence="3">W501</strain>
    </source>
</reference>
<dbReference type="Bgee" id="FBgn0270587">
    <property type="expression patterns" value="Expressed in male reproductive system and 2 other cell types or tissues"/>
</dbReference>
<feature type="region of interest" description="Disordered" evidence="1">
    <location>
        <begin position="44"/>
        <end position="84"/>
    </location>
</feature>
<reference evidence="3" key="1">
    <citation type="journal article" date="2013" name="Genome Res.">
        <title>A second-generation assembly of the Drosophila simulans genome provides new insights into patterns of lineage-specific divergence.</title>
        <authorList>
            <person name="Hu T.T."/>
            <person name="Eisen M.B."/>
            <person name="Thornton K.R."/>
            <person name="Andolfatto P."/>
        </authorList>
    </citation>
    <scope>NUCLEOTIDE SEQUENCE [LARGE SCALE GENOMIC DNA]</scope>
    <source>
        <strain evidence="3">W501</strain>
    </source>
</reference>
<sequence length="84" mass="9060">MEMCGWGSYLNYFLLCLLHLPDLLRVLRGTNANPSSGCTFAAGSSSAPTNNGSWITHDAAGSDSHRRRSLEPRGCDPHAKIPCV</sequence>
<evidence type="ECO:0000256" key="1">
    <source>
        <dbReference type="SAM" id="MobiDB-lite"/>
    </source>
</evidence>
<evidence type="ECO:0008006" key="4">
    <source>
        <dbReference type="Google" id="ProtNLM"/>
    </source>
</evidence>
<feature type="signal peptide" evidence="2">
    <location>
        <begin position="1"/>
        <end position="32"/>
    </location>
</feature>
<organism evidence="3">
    <name type="scientific">Drosophila simulans</name>
    <name type="common">Fruit fly</name>
    <dbReference type="NCBI Taxonomy" id="7240"/>
    <lineage>
        <taxon>Eukaryota</taxon>
        <taxon>Metazoa</taxon>
        <taxon>Ecdysozoa</taxon>
        <taxon>Arthropoda</taxon>
        <taxon>Hexapoda</taxon>
        <taxon>Insecta</taxon>
        <taxon>Pterygota</taxon>
        <taxon>Neoptera</taxon>
        <taxon>Endopterygota</taxon>
        <taxon>Diptera</taxon>
        <taxon>Brachycera</taxon>
        <taxon>Muscomorpha</taxon>
        <taxon>Ephydroidea</taxon>
        <taxon>Drosophilidae</taxon>
        <taxon>Drosophila</taxon>
        <taxon>Sophophora</taxon>
    </lineage>
</organism>
<evidence type="ECO:0000313" key="3">
    <source>
        <dbReference type="EMBL" id="KMY99354.1"/>
    </source>
</evidence>
<dbReference type="Proteomes" id="UP000035880">
    <property type="component" value="Chromosome 3L"/>
</dbReference>
<evidence type="ECO:0000256" key="2">
    <source>
        <dbReference type="SAM" id="SignalP"/>
    </source>
</evidence>
<reference evidence="3" key="3">
    <citation type="submission" date="2015-04" db="EMBL/GenBank/DDBJ databases">
        <authorList>
            <consortium name="FlyBase"/>
        </authorList>
    </citation>
    <scope>NUCLEOTIDE SEQUENCE</scope>
    <source>
        <strain evidence="3">W501</strain>
    </source>
</reference>
<feature type="compositionally biased region" description="Polar residues" evidence="1">
    <location>
        <begin position="44"/>
        <end position="54"/>
    </location>
</feature>
<proteinExistence type="predicted"/>
<gene>
    <name evidence="3" type="primary">Dsim\GD29297</name>
    <name evidence="3" type="ORF">Dsimw501_GD29297</name>
</gene>
<dbReference type="AlphaFoldDB" id="A0A0J9RVU2"/>
<dbReference type="EMBL" id="CM002912">
    <property type="protein sequence ID" value="KMY99354.1"/>
    <property type="molecule type" value="Genomic_DNA"/>
</dbReference>